<feature type="region of interest" description="Disordered" evidence="2">
    <location>
        <begin position="23"/>
        <end position="45"/>
    </location>
</feature>
<dbReference type="Proteomes" id="UP000886520">
    <property type="component" value="Chromosome 1"/>
</dbReference>
<dbReference type="EMBL" id="JABFUD020000001">
    <property type="protein sequence ID" value="KAI5084325.1"/>
    <property type="molecule type" value="Genomic_DNA"/>
</dbReference>
<evidence type="ECO:0000256" key="2">
    <source>
        <dbReference type="SAM" id="MobiDB-lite"/>
    </source>
</evidence>
<evidence type="ECO:0000256" key="1">
    <source>
        <dbReference type="ARBA" id="ARBA00007160"/>
    </source>
</evidence>
<dbReference type="OrthoDB" id="1938862at2759"/>
<protein>
    <submittedName>
        <fullName evidence="3">Uncharacterized protein</fullName>
    </submittedName>
</protein>
<accession>A0A9D4ZT51</accession>
<evidence type="ECO:0000313" key="4">
    <source>
        <dbReference type="Proteomes" id="UP000886520"/>
    </source>
</evidence>
<dbReference type="AlphaFoldDB" id="A0A9D4ZT51"/>
<dbReference type="PANTHER" id="PTHR33801">
    <property type="entry name" value="ABSCISIC STRESS-RIPENING PROTEIN 5"/>
    <property type="match status" value="1"/>
</dbReference>
<keyword evidence="4" id="KW-1185">Reference proteome</keyword>
<dbReference type="InterPro" id="IPR003496">
    <property type="entry name" value="ABA_WDS"/>
</dbReference>
<comment type="similarity">
    <text evidence="1">Belongs to the abscisic acid and water stress-induced protein family.</text>
</comment>
<dbReference type="Pfam" id="PF02496">
    <property type="entry name" value="ABA_WDS"/>
    <property type="match status" value="1"/>
</dbReference>
<name>A0A9D4ZT51_ADICA</name>
<comment type="caution">
    <text evidence="3">The sequence shown here is derived from an EMBL/GenBank/DDBJ whole genome shotgun (WGS) entry which is preliminary data.</text>
</comment>
<organism evidence="3 4">
    <name type="scientific">Adiantum capillus-veneris</name>
    <name type="common">Maidenhair fern</name>
    <dbReference type="NCBI Taxonomy" id="13818"/>
    <lineage>
        <taxon>Eukaryota</taxon>
        <taxon>Viridiplantae</taxon>
        <taxon>Streptophyta</taxon>
        <taxon>Embryophyta</taxon>
        <taxon>Tracheophyta</taxon>
        <taxon>Polypodiopsida</taxon>
        <taxon>Polypodiidae</taxon>
        <taxon>Polypodiales</taxon>
        <taxon>Pteridineae</taxon>
        <taxon>Pteridaceae</taxon>
        <taxon>Vittarioideae</taxon>
        <taxon>Adiantum</taxon>
    </lineage>
</organism>
<reference evidence="3" key="1">
    <citation type="submission" date="2021-01" db="EMBL/GenBank/DDBJ databases">
        <title>Adiantum capillus-veneris genome.</title>
        <authorList>
            <person name="Fang Y."/>
            <person name="Liao Q."/>
        </authorList>
    </citation>
    <scope>NUCLEOTIDE SEQUENCE</scope>
    <source>
        <strain evidence="3">H3</strain>
        <tissue evidence="3">Leaf</tissue>
    </source>
</reference>
<evidence type="ECO:0000313" key="3">
    <source>
        <dbReference type="EMBL" id="KAI5084325.1"/>
    </source>
</evidence>
<sequence>MSNYNHHHHQHQHQHQPEYVEQEYYGEERVYAPPPPPQGAGYERVNSGYYERRGEGEGYRVHNNNYQRNERLGELGAVAAGAFALYEEGKTKTDPMHATKHKHEAEGAALGALGSGGYAYYEHRQKEAYNDRRY</sequence>
<gene>
    <name evidence="3" type="ORF">GOP47_0000494</name>
</gene>
<dbReference type="PANTHER" id="PTHR33801:SF26">
    <property type="entry name" value="OS04G0423400 PROTEIN"/>
    <property type="match status" value="1"/>
</dbReference>
<proteinExistence type="inferred from homology"/>